<feature type="domain" description="Exonuclease" evidence="4">
    <location>
        <begin position="28"/>
        <end position="107"/>
    </location>
</feature>
<dbReference type="RefSeq" id="WP_123270298.1">
    <property type="nucleotide sequence ID" value="NZ_RJJQ01000003.1"/>
</dbReference>
<evidence type="ECO:0000256" key="3">
    <source>
        <dbReference type="ARBA" id="ARBA00022839"/>
    </source>
</evidence>
<dbReference type="InterPro" id="IPR036397">
    <property type="entry name" value="RNaseH_sf"/>
</dbReference>
<dbReference type="Gene3D" id="3.30.420.10">
    <property type="entry name" value="Ribonuclease H-like superfamily/Ribonuclease H"/>
    <property type="match status" value="1"/>
</dbReference>
<dbReference type="EMBL" id="RJJQ01000003">
    <property type="protein sequence ID" value="RNI24255.1"/>
    <property type="molecule type" value="Genomic_DNA"/>
</dbReference>
<name>A0A3M9MGD5_9MICO</name>
<proteinExistence type="predicted"/>
<keyword evidence="2" id="KW-0378">Hydrolase</keyword>
<reference evidence="5 6" key="1">
    <citation type="submission" date="2018-11" db="EMBL/GenBank/DDBJ databases">
        <title>Draft genome of Simplicispira Flexivirga sp. BO-16.</title>
        <authorList>
            <person name="Im W.T."/>
        </authorList>
    </citation>
    <scope>NUCLEOTIDE SEQUENCE [LARGE SCALE GENOMIC DNA]</scope>
    <source>
        <strain evidence="5 6">BO-16</strain>
    </source>
</reference>
<keyword evidence="6" id="KW-1185">Reference proteome</keyword>
<evidence type="ECO:0000313" key="5">
    <source>
        <dbReference type="EMBL" id="RNI24255.1"/>
    </source>
</evidence>
<protein>
    <recommendedName>
        <fullName evidence="4">Exonuclease domain-containing protein</fullName>
    </recommendedName>
</protein>
<dbReference type="GO" id="GO:0003676">
    <property type="term" value="F:nucleic acid binding"/>
    <property type="evidence" value="ECO:0007669"/>
    <property type="project" value="InterPro"/>
</dbReference>
<evidence type="ECO:0000256" key="2">
    <source>
        <dbReference type="ARBA" id="ARBA00022801"/>
    </source>
</evidence>
<dbReference type="SUPFAM" id="SSF53098">
    <property type="entry name" value="Ribonuclease H-like"/>
    <property type="match status" value="1"/>
</dbReference>
<dbReference type="PANTHER" id="PTHR30231">
    <property type="entry name" value="DNA POLYMERASE III SUBUNIT EPSILON"/>
    <property type="match status" value="1"/>
</dbReference>
<dbReference type="GO" id="GO:0008408">
    <property type="term" value="F:3'-5' exonuclease activity"/>
    <property type="evidence" value="ECO:0007669"/>
    <property type="project" value="TreeGrafter"/>
</dbReference>
<gene>
    <name evidence="5" type="ORF">EFY87_04610</name>
</gene>
<organism evidence="5 6">
    <name type="scientific">Flexivirga caeni</name>
    <dbReference type="NCBI Taxonomy" id="2294115"/>
    <lineage>
        <taxon>Bacteria</taxon>
        <taxon>Bacillati</taxon>
        <taxon>Actinomycetota</taxon>
        <taxon>Actinomycetes</taxon>
        <taxon>Micrococcales</taxon>
        <taxon>Dermacoccaceae</taxon>
        <taxon>Flexivirga</taxon>
    </lineage>
</organism>
<evidence type="ECO:0000256" key="1">
    <source>
        <dbReference type="ARBA" id="ARBA00022722"/>
    </source>
</evidence>
<keyword evidence="3" id="KW-0269">Exonuclease</keyword>
<dbReference type="Proteomes" id="UP000271678">
    <property type="component" value="Unassembled WGS sequence"/>
</dbReference>
<dbReference type="InterPro" id="IPR012337">
    <property type="entry name" value="RNaseH-like_sf"/>
</dbReference>
<dbReference type="CDD" id="cd06127">
    <property type="entry name" value="DEDDh"/>
    <property type="match status" value="1"/>
</dbReference>
<evidence type="ECO:0000313" key="6">
    <source>
        <dbReference type="Proteomes" id="UP000271678"/>
    </source>
</evidence>
<keyword evidence="1" id="KW-0540">Nuclease</keyword>
<sequence length="126" mass="13461">MLDSQGRSKSARTPLSFPFSYSDAVVNLETTGLSPDNDRVLQIAVAQLTADGAIEQQWSTLIDPERDPGPVHTHGVTAARLPGAPRYVDVADQIHQLIRGHVFVAHTAGRQWQSAHPAAACDASPG</sequence>
<dbReference type="PANTHER" id="PTHR30231:SF4">
    <property type="entry name" value="PROTEIN NEN2"/>
    <property type="match status" value="1"/>
</dbReference>
<dbReference type="Pfam" id="PF00929">
    <property type="entry name" value="RNase_T"/>
    <property type="match status" value="1"/>
</dbReference>
<dbReference type="GO" id="GO:0005829">
    <property type="term" value="C:cytosol"/>
    <property type="evidence" value="ECO:0007669"/>
    <property type="project" value="TreeGrafter"/>
</dbReference>
<dbReference type="InterPro" id="IPR013520">
    <property type="entry name" value="Ribonucl_H"/>
</dbReference>
<dbReference type="AlphaFoldDB" id="A0A3M9MGD5"/>
<comment type="caution">
    <text evidence="5">The sequence shown here is derived from an EMBL/GenBank/DDBJ whole genome shotgun (WGS) entry which is preliminary data.</text>
</comment>
<evidence type="ECO:0000259" key="4">
    <source>
        <dbReference type="Pfam" id="PF00929"/>
    </source>
</evidence>
<accession>A0A3M9MGD5</accession>